<feature type="compositionally biased region" description="Gly residues" evidence="5">
    <location>
        <begin position="179"/>
        <end position="192"/>
    </location>
</feature>
<accession>A0A5M6CXC5</accession>
<dbReference type="Gene3D" id="1.10.510.10">
    <property type="entry name" value="Transferase(Phosphotransferase) domain 1"/>
    <property type="match status" value="1"/>
</dbReference>
<keyword evidence="8" id="KW-1185">Reference proteome</keyword>
<dbReference type="Gene3D" id="1.25.40.10">
    <property type="entry name" value="Tetratricopeptide repeat domain"/>
    <property type="match status" value="1"/>
</dbReference>
<dbReference type="Pfam" id="PF00069">
    <property type="entry name" value="Pkinase"/>
    <property type="match status" value="1"/>
</dbReference>
<dbReference type="SMART" id="SM00220">
    <property type="entry name" value="S_TKc"/>
    <property type="match status" value="1"/>
</dbReference>
<dbReference type="GO" id="GO:0005524">
    <property type="term" value="F:ATP binding"/>
    <property type="evidence" value="ECO:0007669"/>
    <property type="project" value="UniProtKB-KW"/>
</dbReference>
<name>A0A5M6CXC5_9BACT</name>
<dbReference type="PANTHER" id="PTHR43289">
    <property type="entry name" value="MITOGEN-ACTIVATED PROTEIN KINASE KINASE KINASE 20-RELATED"/>
    <property type="match status" value="1"/>
</dbReference>
<evidence type="ECO:0000313" key="8">
    <source>
        <dbReference type="Proteomes" id="UP000324479"/>
    </source>
</evidence>
<keyword evidence="4" id="KW-0067">ATP-binding</keyword>
<reference evidence="7 8" key="1">
    <citation type="submission" date="2019-08" db="EMBL/GenBank/DDBJ databases">
        <authorList>
            <person name="Dhanesh K."/>
            <person name="Kumar G."/>
            <person name="Sasikala C."/>
            <person name="Venkata Ramana C."/>
        </authorList>
    </citation>
    <scope>NUCLEOTIDE SEQUENCE [LARGE SCALE GENOMIC DNA]</scope>
    <source>
        <strain evidence="7 8">JC645</strain>
    </source>
</reference>
<comment type="caution">
    <text evidence="7">The sequence shown here is derived from an EMBL/GenBank/DDBJ whole genome shotgun (WGS) entry which is preliminary data.</text>
</comment>
<dbReference type="RefSeq" id="WP_150078941.1">
    <property type="nucleotide sequence ID" value="NZ_VWOX01000016.1"/>
</dbReference>
<keyword evidence="1" id="KW-0808">Transferase</keyword>
<gene>
    <name evidence="7" type="ORF">FYK55_22785</name>
</gene>
<dbReference type="AlphaFoldDB" id="A0A5M6CXC5"/>
<feature type="compositionally biased region" description="Polar residues" evidence="5">
    <location>
        <begin position="142"/>
        <end position="163"/>
    </location>
</feature>
<dbReference type="InterPro" id="IPR011990">
    <property type="entry name" value="TPR-like_helical_dom_sf"/>
</dbReference>
<evidence type="ECO:0000313" key="7">
    <source>
        <dbReference type="EMBL" id="KAA5539878.1"/>
    </source>
</evidence>
<evidence type="ECO:0000256" key="2">
    <source>
        <dbReference type="ARBA" id="ARBA00022741"/>
    </source>
</evidence>
<evidence type="ECO:0000256" key="4">
    <source>
        <dbReference type="ARBA" id="ARBA00022840"/>
    </source>
</evidence>
<evidence type="ECO:0000259" key="6">
    <source>
        <dbReference type="PROSITE" id="PS50011"/>
    </source>
</evidence>
<dbReference type="CDD" id="cd14014">
    <property type="entry name" value="STKc_PknB_like"/>
    <property type="match status" value="1"/>
</dbReference>
<feature type="compositionally biased region" description="Low complexity" evidence="5">
    <location>
        <begin position="112"/>
        <end position="123"/>
    </location>
</feature>
<dbReference type="SUPFAM" id="SSF56112">
    <property type="entry name" value="Protein kinase-like (PK-like)"/>
    <property type="match status" value="1"/>
</dbReference>
<organism evidence="7 8">
    <name type="scientific">Roseiconus nitratireducens</name>
    <dbReference type="NCBI Taxonomy" id="2605748"/>
    <lineage>
        <taxon>Bacteria</taxon>
        <taxon>Pseudomonadati</taxon>
        <taxon>Planctomycetota</taxon>
        <taxon>Planctomycetia</taxon>
        <taxon>Pirellulales</taxon>
        <taxon>Pirellulaceae</taxon>
        <taxon>Roseiconus</taxon>
    </lineage>
</organism>
<evidence type="ECO:0000256" key="5">
    <source>
        <dbReference type="SAM" id="MobiDB-lite"/>
    </source>
</evidence>
<keyword evidence="2" id="KW-0547">Nucleotide-binding</keyword>
<dbReference type="InterPro" id="IPR000719">
    <property type="entry name" value="Prot_kinase_dom"/>
</dbReference>
<keyword evidence="7" id="KW-0723">Serine/threonine-protein kinase</keyword>
<dbReference type="PANTHER" id="PTHR43289:SF6">
    <property type="entry name" value="SERINE_THREONINE-PROTEIN KINASE NEKL-3"/>
    <property type="match status" value="1"/>
</dbReference>
<dbReference type="InterPro" id="IPR008271">
    <property type="entry name" value="Ser/Thr_kinase_AS"/>
</dbReference>
<evidence type="ECO:0000256" key="1">
    <source>
        <dbReference type="ARBA" id="ARBA00022679"/>
    </source>
</evidence>
<dbReference type="PROSITE" id="PS00108">
    <property type="entry name" value="PROTEIN_KINASE_ST"/>
    <property type="match status" value="1"/>
</dbReference>
<dbReference type="InterPro" id="IPR011009">
    <property type="entry name" value="Kinase-like_dom_sf"/>
</dbReference>
<feature type="region of interest" description="Disordered" evidence="5">
    <location>
        <begin position="73"/>
        <end position="196"/>
    </location>
</feature>
<dbReference type="Gene3D" id="3.30.200.20">
    <property type="entry name" value="Phosphorylase Kinase, domain 1"/>
    <property type="match status" value="1"/>
</dbReference>
<keyword evidence="3 7" id="KW-0418">Kinase</keyword>
<protein>
    <submittedName>
        <fullName evidence="7">Serine/threonine protein kinase</fullName>
    </submittedName>
</protein>
<feature type="domain" description="Protein kinase" evidence="6">
    <location>
        <begin position="205"/>
        <end position="492"/>
    </location>
</feature>
<dbReference type="SUPFAM" id="SSF48452">
    <property type="entry name" value="TPR-like"/>
    <property type="match status" value="1"/>
</dbReference>
<sequence length="1007" mass="109057">MNLDQLSAAELAVIDAVCLDFEQRLRSGRRVSVESVITSFLESSSATDRGTLAEPLRQELIAVERELDSAEIQTEFQSQPVRTPFQPRTRPPGGDESGKPVPTARVGPETYSEAPAAASVSAAQGDRPSGRPASSGPAENGTAENGTTENRQASQGDSASNPGRPSPAPGTDPQAGPETVGGGTLPGIGGMQTAGDTIPDSVGPYLIVDVLARGGMGVVYRATDTRLDRPVAIKMLGFPHLAGSDPKRTELIDRFEREARAVAALSHPNIVELFDVGVQHAMPYAVMELLNGTTLAKRFAHGPLSAEQTRQVGMQIAGALATAHAAGVIHRDLKPQNIMVVDPGDSDDRDAIRVKLVDFGLSRVSDAVLPDAEVPAGETRSGTILGTPGYMAPEQVRGESAKDAADIFGLGCILHEAFYGTAALPGQTPADRLAVTLAGDVQSDLNRYREAPELGDLISHCLEKQAGKRPSATEVYRRLRQLSAVPAQESLLVNDGNWSRRHAMVALSGGVAGMLWGLWPRDNAAGRLGDIRTLAVLTPRNLNENATQDRSGLPLAGRRMSDGEAIAVALVNELSGVEGLAVRPFRPQMADSPDDFRRIGENLNVDALLTGAFEFQQHGALQYWVFNWQLVSAQRGNVLYGEQFVSELSGDQLGERLLTQTGVASKIARRIDRVLVSTAQSGRFPKPEAYGCMVKGWAQADIDSVVGLQRALDCFRHSYQVDSRLVEPLAAVAVTALLLAARSEDDTAKALLGEANQSFVDALQVDPDSMDAQLAQAMYEWQTLQHYQDARDLFGSLAMTHEYKWQIQHQFGLLLTALGVESAAIDMLRAASKMNPMSVLVRADRCRADWFFHYPERAIRDAKSYLSGATERDPANHLMTGLLIDIYEEQRQFGLAAELFGWEQSVNHPEEYFRRREETLVDIPYGPFGPTLNRAIFDLRAGDVVVEELPGRLDESGAPMFPLLLARHPAFAAVRESAAAERYLPDEESLAVVTPTRQNAYRRTTDS</sequence>
<evidence type="ECO:0000256" key="3">
    <source>
        <dbReference type="ARBA" id="ARBA00022777"/>
    </source>
</evidence>
<dbReference type="EMBL" id="VWOX01000016">
    <property type="protein sequence ID" value="KAA5539878.1"/>
    <property type="molecule type" value="Genomic_DNA"/>
</dbReference>
<dbReference type="GO" id="GO:0004674">
    <property type="term" value="F:protein serine/threonine kinase activity"/>
    <property type="evidence" value="ECO:0007669"/>
    <property type="project" value="UniProtKB-KW"/>
</dbReference>
<proteinExistence type="predicted"/>
<dbReference type="PROSITE" id="PS50011">
    <property type="entry name" value="PROTEIN_KINASE_DOM"/>
    <property type="match status" value="1"/>
</dbReference>
<dbReference type="Proteomes" id="UP000324479">
    <property type="component" value="Unassembled WGS sequence"/>
</dbReference>